<dbReference type="EMBL" id="UINC01023195">
    <property type="protein sequence ID" value="SVA94376.1"/>
    <property type="molecule type" value="Genomic_DNA"/>
</dbReference>
<accession>A0A381ZYN8</accession>
<gene>
    <name evidence="1" type="ORF">METZ01_LOCUS147230</name>
</gene>
<dbReference type="AlphaFoldDB" id="A0A381ZYN8"/>
<protein>
    <submittedName>
        <fullName evidence="1">Uncharacterized protein</fullName>
    </submittedName>
</protein>
<name>A0A381ZYN8_9ZZZZ</name>
<proteinExistence type="predicted"/>
<reference evidence="1" key="1">
    <citation type="submission" date="2018-05" db="EMBL/GenBank/DDBJ databases">
        <authorList>
            <person name="Lanie J.A."/>
            <person name="Ng W.-L."/>
            <person name="Kazmierczak K.M."/>
            <person name="Andrzejewski T.M."/>
            <person name="Davidsen T.M."/>
            <person name="Wayne K.J."/>
            <person name="Tettelin H."/>
            <person name="Glass J.I."/>
            <person name="Rusch D."/>
            <person name="Podicherti R."/>
            <person name="Tsui H.-C.T."/>
            <person name="Winkler M.E."/>
        </authorList>
    </citation>
    <scope>NUCLEOTIDE SEQUENCE</scope>
</reference>
<sequence>MQDAGFRHIIGCRNTILFEWILPQNWIEVGTRHTLTNADGSENTFTSNLIVSFLKWICCPIRM</sequence>
<organism evidence="1">
    <name type="scientific">marine metagenome</name>
    <dbReference type="NCBI Taxonomy" id="408172"/>
    <lineage>
        <taxon>unclassified sequences</taxon>
        <taxon>metagenomes</taxon>
        <taxon>ecological metagenomes</taxon>
    </lineage>
</organism>
<feature type="non-terminal residue" evidence="1">
    <location>
        <position position="1"/>
    </location>
</feature>
<feature type="non-terminal residue" evidence="1">
    <location>
        <position position="63"/>
    </location>
</feature>
<evidence type="ECO:0000313" key="1">
    <source>
        <dbReference type="EMBL" id="SVA94376.1"/>
    </source>
</evidence>